<dbReference type="GO" id="GO:0009117">
    <property type="term" value="P:nucleotide metabolic process"/>
    <property type="evidence" value="ECO:0007669"/>
    <property type="project" value="InterPro"/>
</dbReference>
<dbReference type="Pfam" id="PF19327">
    <property type="entry name" value="Ap4A_phos_N"/>
    <property type="match status" value="1"/>
</dbReference>
<feature type="domain" description="ATP adenylyltransferase C-terminal" evidence="2">
    <location>
        <begin position="209"/>
        <end position="328"/>
    </location>
</feature>
<feature type="domain" description="Ap4A phosphorylase 1/2 N-terminal" evidence="3">
    <location>
        <begin position="16"/>
        <end position="183"/>
    </location>
</feature>
<feature type="region of interest" description="Disordered" evidence="1">
    <location>
        <begin position="61"/>
        <end position="89"/>
    </location>
</feature>
<dbReference type="EMBL" id="SGPM01000135">
    <property type="protein sequence ID" value="THH29206.1"/>
    <property type="molecule type" value="Genomic_DNA"/>
</dbReference>
<dbReference type="InterPro" id="IPR009163">
    <property type="entry name" value="Ap4A_phos1/2"/>
</dbReference>
<dbReference type="AlphaFoldDB" id="A0A4S4MSM6"/>
<protein>
    <submittedName>
        <fullName evidence="4">Uncharacterized protein</fullName>
    </submittedName>
</protein>
<reference evidence="4 5" key="1">
    <citation type="submission" date="2019-02" db="EMBL/GenBank/DDBJ databases">
        <title>Genome sequencing of the rare red list fungi Antrodiella citrinella (Flaviporus citrinellus).</title>
        <authorList>
            <person name="Buettner E."/>
            <person name="Kellner H."/>
        </authorList>
    </citation>
    <scope>NUCLEOTIDE SEQUENCE [LARGE SCALE GENOMIC DNA]</scope>
    <source>
        <strain evidence="4 5">DSM 108506</strain>
    </source>
</reference>
<sequence length="347" mass="38829">MTVEQSTDVPSTAQGIVSSLPERFIKAKESNDLFFFPSTVHKHLENGVEFEIRLCPALQQKQDLPVPQTDDKQEEKPDEKSKPDPFAPPYVPNLYLGELKDAEEDTEYVVFFNKYSVVPHHILLVTKEFRPQTAPLMTSDLVQTYQMLLAALAAGRKFFAFYNCGVLSGASQPHKHLQFIPIEDDGPPTEKLARSTHLEVPSKAFSLNALPYANHVYRWPSHLGPNTNPEELSFILTSAFMSLLDLSISSIRHDPGYPQGPPSYNVLLTLEHLHLIPRREEWYVLKETQEKLSVNSLGFSGMLLVKSEAELEAVKKEGIANILGGTGVKSVHELQVQGNDGEVDLNL</sequence>
<proteinExistence type="predicted"/>
<name>A0A4S4MSM6_9APHY</name>
<feature type="compositionally biased region" description="Basic and acidic residues" evidence="1">
    <location>
        <begin position="69"/>
        <end position="83"/>
    </location>
</feature>
<dbReference type="Pfam" id="PF09830">
    <property type="entry name" value="ATP_transf"/>
    <property type="match status" value="1"/>
</dbReference>
<evidence type="ECO:0000256" key="1">
    <source>
        <dbReference type="SAM" id="MobiDB-lite"/>
    </source>
</evidence>
<dbReference type="InterPro" id="IPR043171">
    <property type="entry name" value="Ap4A_phos1/2-like"/>
</dbReference>
<evidence type="ECO:0000259" key="3">
    <source>
        <dbReference type="Pfam" id="PF19327"/>
    </source>
</evidence>
<comment type="caution">
    <text evidence="4">The sequence shown here is derived from an EMBL/GenBank/DDBJ whole genome shotgun (WGS) entry which is preliminary data.</text>
</comment>
<dbReference type="Gene3D" id="3.30.428.70">
    <property type="match status" value="1"/>
</dbReference>
<evidence type="ECO:0000313" key="4">
    <source>
        <dbReference type="EMBL" id="THH29206.1"/>
    </source>
</evidence>
<gene>
    <name evidence="4" type="ORF">EUX98_g4982</name>
</gene>
<dbReference type="SUPFAM" id="SSF54197">
    <property type="entry name" value="HIT-like"/>
    <property type="match status" value="1"/>
</dbReference>
<dbReference type="InterPro" id="IPR019200">
    <property type="entry name" value="ATP_adenylylTrfase_C"/>
</dbReference>
<dbReference type="Proteomes" id="UP000308730">
    <property type="component" value="Unassembled WGS sequence"/>
</dbReference>
<dbReference type="OrthoDB" id="10267950at2759"/>
<dbReference type="InterPro" id="IPR045759">
    <property type="entry name" value="Ap4A_phos1/2_N"/>
</dbReference>
<dbReference type="GO" id="GO:0005524">
    <property type="term" value="F:ATP binding"/>
    <property type="evidence" value="ECO:0007669"/>
    <property type="project" value="InterPro"/>
</dbReference>
<evidence type="ECO:0000313" key="5">
    <source>
        <dbReference type="Proteomes" id="UP000308730"/>
    </source>
</evidence>
<organism evidence="4 5">
    <name type="scientific">Antrodiella citrinella</name>
    <dbReference type="NCBI Taxonomy" id="2447956"/>
    <lineage>
        <taxon>Eukaryota</taxon>
        <taxon>Fungi</taxon>
        <taxon>Dikarya</taxon>
        <taxon>Basidiomycota</taxon>
        <taxon>Agaricomycotina</taxon>
        <taxon>Agaricomycetes</taxon>
        <taxon>Polyporales</taxon>
        <taxon>Steccherinaceae</taxon>
        <taxon>Antrodiella</taxon>
    </lineage>
</organism>
<evidence type="ECO:0000259" key="2">
    <source>
        <dbReference type="Pfam" id="PF09830"/>
    </source>
</evidence>
<dbReference type="InterPro" id="IPR036265">
    <property type="entry name" value="HIT-like_sf"/>
</dbReference>
<dbReference type="PANTHER" id="PTHR38420:SF1">
    <property type="entry name" value="PUTATIVE (AFU_ORTHOLOGUE AFUA_5G14690)-RELATED"/>
    <property type="match status" value="1"/>
</dbReference>
<keyword evidence="5" id="KW-1185">Reference proteome</keyword>
<dbReference type="GO" id="GO:0003877">
    <property type="term" value="F:ATP:ADP adenylyltransferase activity"/>
    <property type="evidence" value="ECO:0007669"/>
    <property type="project" value="InterPro"/>
</dbReference>
<accession>A0A4S4MSM6</accession>
<dbReference type="PANTHER" id="PTHR38420">
    <property type="entry name" value="AP-4-A PHOSPHORYLASE II"/>
    <property type="match status" value="1"/>
</dbReference>